<keyword evidence="1" id="KW-0472">Membrane</keyword>
<reference evidence="3" key="1">
    <citation type="journal article" date="2020" name="mSystems">
        <title>Genome- and Community-Level Interaction Insights into Carbon Utilization and Element Cycling Functions of Hydrothermarchaeota in Hydrothermal Sediment.</title>
        <authorList>
            <person name="Zhou Z."/>
            <person name="Liu Y."/>
            <person name="Xu W."/>
            <person name="Pan J."/>
            <person name="Luo Z.H."/>
            <person name="Li M."/>
        </authorList>
    </citation>
    <scope>NUCLEOTIDE SEQUENCE [LARGE SCALE GENOMIC DNA]</scope>
    <source>
        <strain evidence="3">SpSt-573</strain>
    </source>
</reference>
<evidence type="ECO:0000259" key="2">
    <source>
        <dbReference type="PROSITE" id="PS51012"/>
    </source>
</evidence>
<sequence>MKSMPPWVQAITYAVPARYFVSICRGILLKGQPLEDVARPALFLAAFGAILLGLAIARFRKKL</sequence>
<evidence type="ECO:0000256" key="1">
    <source>
        <dbReference type="SAM" id="Phobius"/>
    </source>
</evidence>
<dbReference type="InterPro" id="IPR047817">
    <property type="entry name" value="ABC2_TM_bact-type"/>
</dbReference>
<feature type="domain" description="ABC transmembrane type-2" evidence="2">
    <location>
        <begin position="1"/>
        <end position="62"/>
    </location>
</feature>
<evidence type="ECO:0000313" key="3">
    <source>
        <dbReference type="EMBL" id="HGS22862.1"/>
    </source>
</evidence>
<dbReference type="PROSITE" id="PS51012">
    <property type="entry name" value="ABC_TM2"/>
    <property type="match status" value="1"/>
</dbReference>
<keyword evidence="1" id="KW-0812">Transmembrane</keyword>
<dbReference type="EMBL" id="DSYK01000668">
    <property type="protein sequence ID" value="HGS22862.1"/>
    <property type="molecule type" value="Genomic_DNA"/>
</dbReference>
<keyword evidence="1" id="KW-1133">Transmembrane helix</keyword>
<name>A0A7C4KIS8_9CHLR</name>
<feature type="transmembrane region" description="Helical" evidence="1">
    <location>
        <begin position="37"/>
        <end position="57"/>
    </location>
</feature>
<comment type="caution">
    <text evidence="3">The sequence shown here is derived from an EMBL/GenBank/DDBJ whole genome shotgun (WGS) entry which is preliminary data.</text>
</comment>
<proteinExistence type="predicted"/>
<organism evidence="3">
    <name type="scientific">Anaerolinea thermolimosa</name>
    <dbReference type="NCBI Taxonomy" id="229919"/>
    <lineage>
        <taxon>Bacteria</taxon>
        <taxon>Bacillati</taxon>
        <taxon>Chloroflexota</taxon>
        <taxon>Anaerolineae</taxon>
        <taxon>Anaerolineales</taxon>
        <taxon>Anaerolineaceae</taxon>
        <taxon>Anaerolinea</taxon>
    </lineage>
</organism>
<gene>
    <name evidence="3" type="ORF">ENT37_13485</name>
</gene>
<dbReference type="AlphaFoldDB" id="A0A7C4KIS8"/>
<accession>A0A7C4KIS8</accession>
<protein>
    <submittedName>
        <fullName evidence="3">ABC transporter permease</fullName>
    </submittedName>
</protein>